<keyword evidence="2" id="KW-1185">Reference proteome</keyword>
<organism evidence="1 2">
    <name type="scientific">Magallana gigas</name>
    <name type="common">Pacific oyster</name>
    <name type="synonym">Crassostrea gigas</name>
    <dbReference type="NCBI Taxonomy" id="29159"/>
    <lineage>
        <taxon>Eukaryota</taxon>
        <taxon>Metazoa</taxon>
        <taxon>Spiralia</taxon>
        <taxon>Lophotrochozoa</taxon>
        <taxon>Mollusca</taxon>
        <taxon>Bivalvia</taxon>
        <taxon>Autobranchia</taxon>
        <taxon>Pteriomorphia</taxon>
        <taxon>Ostreida</taxon>
        <taxon>Ostreoidea</taxon>
        <taxon>Ostreidae</taxon>
        <taxon>Magallana</taxon>
    </lineage>
</organism>
<accession>A0A8W8IEJ9</accession>
<proteinExistence type="predicted"/>
<name>A0A8W8IEJ9_MAGGI</name>
<dbReference type="AlphaFoldDB" id="A0A8W8IEJ9"/>
<evidence type="ECO:0000313" key="2">
    <source>
        <dbReference type="Proteomes" id="UP000005408"/>
    </source>
</evidence>
<sequence length="95" mass="11090">MVKRCCWGTCNTDNRYPDRLVGGIRFIPFPKPGRQLEKANRWIRLCGRPHNQLNESILNERGKAKHLYVQSISLMEHQLTGIQIQYLQLLPAMTQ</sequence>
<dbReference type="Proteomes" id="UP000005408">
    <property type="component" value="Unassembled WGS sequence"/>
</dbReference>
<reference evidence="1" key="1">
    <citation type="submission" date="2022-08" db="UniProtKB">
        <authorList>
            <consortium name="EnsemblMetazoa"/>
        </authorList>
    </citation>
    <scope>IDENTIFICATION</scope>
    <source>
        <strain evidence="1">05x7-T-G4-1.051#20</strain>
    </source>
</reference>
<evidence type="ECO:0008006" key="3">
    <source>
        <dbReference type="Google" id="ProtNLM"/>
    </source>
</evidence>
<protein>
    <recommendedName>
        <fullName evidence="3">THAP-type domain-containing protein</fullName>
    </recommendedName>
</protein>
<evidence type="ECO:0000313" key="1">
    <source>
        <dbReference type="EnsemblMetazoa" id="G13818.1:cds"/>
    </source>
</evidence>
<dbReference type="EnsemblMetazoa" id="G13818.1">
    <property type="protein sequence ID" value="G13818.1:cds"/>
    <property type="gene ID" value="G13818"/>
</dbReference>